<keyword evidence="4" id="KW-1185">Reference proteome</keyword>
<comment type="similarity">
    <text evidence="1">Belongs to the short-chain dehydrogenases/reductases (SDR) family.</text>
</comment>
<dbReference type="PANTHER" id="PTHR24321:SF8">
    <property type="entry name" value="ESTRADIOL 17-BETA-DEHYDROGENASE 8-RELATED"/>
    <property type="match status" value="1"/>
</dbReference>
<reference evidence="4" key="1">
    <citation type="journal article" date="2019" name="Int. J. Syst. Evol. Microbiol.">
        <title>The Global Catalogue of Microorganisms (GCM) 10K type strain sequencing project: providing services to taxonomists for standard genome sequencing and annotation.</title>
        <authorList>
            <consortium name="The Broad Institute Genomics Platform"/>
            <consortium name="The Broad Institute Genome Sequencing Center for Infectious Disease"/>
            <person name="Wu L."/>
            <person name="Ma J."/>
        </authorList>
    </citation>
    <scope>NUCLEOTIDE SEQUENCE [LARGE SCALE GENOMIC DNA]</scope>
    <source>
        <strain evidence="4">JCM 6307</strain>
    </source>
</reference>
<dbReference type="PRINTS" id="PR00081">
    <property type="entry name" value="GDHRDH"/>
</dbReference>
<dbReference type="Pfam" id="PF00106">
    <property type="entry name" value="adh_short"/>
    <property type="match status" value="1"/>
</dbReference>
<evidence type="ECO:0000313" key="3">
    <source>
        <dbReference type="EMBL" id="GAA2483129.1"/>
    </source>
</evidence>
<evidence type="ECO:0000256" key="2">
    <source>
        <dbReference type="ARBA" id="ARBA00023002"/>
    </source>
</evidence>
<dbReference type="Gene3D" id="3.40.50.720">
    <property type="entry name" value="NAD(P)-binding Rossmann-like Domain"/>
    <property type="match status" value="1"/>
</dbReference>
<keyword evidence="2" id="KW-0560">Oxidoreductase</keyword>
<evidence type="ECO:0000313" key="4">
    <source>
        <dbReference type="Proteomes" id="UP001501358"/>
    </source>
</evidence>
<evidence type="ECO:0000256" key="1">
    <source>
        <dbReference type="ARBA" id="ARBA00006484"/>
    </source>
</evidence>
<dbReference type="Proteomes" id="UP001501358">
    <property type="component" value="Unassembled WGS sequence"/>
</dbReference>
<gene>
    <name evidence="3" type="ORF">GCM10010406_19340</name>
</gene>
<proteinExistence type="inferred from homology"/>
<dbReference type="RefSeq" id="WP_344382724.1">
    <property type="nucleotide sequence ID" value="NZ_BAAATA010000008.1"/>
</dbReference>
<name>A0ABP5YQJ3_9ACTN</name>
<protein>
    <submittedName>
        <fullName evidence="3">SDR family oxidoreductase</fullName>
    </submittedName>
</protein>
<organism evidence="3 4">
    <name type="scientific">Streptomyces thermolineatus</name>
    <dbReference type="NCBI Taxonomy" id="44033"/>
    <lineage>
        <taxon>Bacteria</taxon>
        <taxon>Bacillati</taxon>
        <taxon>Actinomycetota</taxon>
        <taxon>Actinomycetes</taxon>
        <taxon>Kitasatosporales</taxon>
        <taxon>Streptomycetaceae</taxon>
        <taxon>Streptomyces</taxon>
    </lineage>
</organism>
<dbReference type="EMBL" id="BAAATA010000008">
    <property type="protein sequence ID" value="GAA2483129.1"/>
    <property type="molecule type" value="Genomic_DNA"/>
</dbReference>
<dbReference type="PANTHER" id="PTHR24321">
    <property type="entry name" value="DEHYDROGENASES, SHORT CHAIN"/>
    <property type="match status" value="1"/>
</dbReference>
<accession>A0ABP5YQJ3</accession>
<dbReference type="InterPro" id="IPR002347">
    <property type="entry name" value="SDR_fam"/>
</dbReference>
<dbReference type="SUPFAM" id="SSF51735">
    <property type="entry name" value="NAD(P)-binding Rossmann-fold domains"/>
    <property type="match status" value="1"/>
</dbReference>
<sequence>MARRVVVTGSASGIGRAAADMLRARGDRVVGVDLKEAEVCADLSAPEGRRAALEALTALFGDGLDAVVACAGIAAPVPEAVGVNYFGVTELLTGLRPLLARGTDPRAVTVGSITVTQPFDAELVEACLAGDEPSALRLAQEAAGRGEQRRIYPSSKNALVRWVRRTCVAPGWADAGIPLNAVGPGTVRTPMTDWIFADPEMKAVMDAAVPMPLNGYASPEAVAKALLWLADPDNTHVTGQLVYVDGGAEAVLRGDAAP</sequence>
<dbReference type="Pfam" id="PF13561">
    <property type="entry name" value="adh_short_C2"/>
    <property type="match status" value="1"/>
</dbReference>
<dbReference type="InterPro" id="IPR036291">
    <property type="entry name" value="NAD(P)-bd_dom_sf"/>
</dbReference>
<comment type="caution">
    <text evidence="3">The sequence shown here is derived from an EMBL/GenBank/DDBJ whole genome shotgun (WGS) entry which is preliminary data.</text>
</comment>